<sequence length="179" mass="20757">MKVSVFNLLQAFLETHHGSKACGTMLNTLDFPSSIIHLSSTSYNNEISNILTNYREPLNTSTIEKLRTCGKFLFLKLRPITSSGARRIKPFHVFLHIFNNLIRFEIKKLHADSTLPKSDYKQLNSQLLIMTYHLEYWLCHLSEELIFCSAKNFGEEISVYQPKCLHYRDKACHIEVGFL</sequence>
<dbReference type="Pfam" id="PF07700">
    <property type="entry name" value="HNOB"/>
    <property type="match status" value="1"/>
</dbReference>
<reference evidence="3" key="2">
    <citation type="submission" date="2019-06" db="EMBL/GenBank/DDBJ databases">
        <title>Co-occurence of chitin degradation, pigmentation and bioactivity in marine Pseudoalteromonas.</title>
        <authorList>
            <person name="Sonnenschein E.C."/>
            <person name="Bech P.K."/>
        </authorList>
    </citation>
    <scope>NUCLEOTIDE SEQUENCE [LARGE SCALE GENOMIC DNA]</scope>
    <source>
        <strain evidence="3">S1189</strain>
    </source>
</reference>
<accession>A0A5S3YPX1</accession>
<dbReference type="SUPFAM" id="SSF111126">
    <property type="entry name" value="Ligand-binding domain in the NO signalling and Golgi transport"/>
    <property type="match status" value="1"/>
</dbReference>
<dbReference type="InterPro" id="IPR011644">
    <property type="entry name" value="Heme_NO-bd"/>
</dbReference>
<dbReference type="InterPro" id="IPR038158">
    <property type="entry name" value="H-NOX_domain_sf"/>
</dbReference>
<evidence type="ECO:0000313" key="2">
    <source>
        <dbReference type="EMBL" id="TMP78703.1"/>
    </source>
</evidence>
<dbReference type="EMBL" id="PNCM01000036">
    <property type="protein sequence ID" value="TMP78703.1"/>
    <property type="molecule type" value="Genomic_DNA"/>
</dbReference>
<gene>
    <name evidence="2" type="ORF">CWB73_16300</name>
</gene>
<protein>
    <recommendedName>
        <fullName evidence="1">Heme NO-binding domain-containing protein</fullName>
    </recommendedName>
</protein>
<dbReference type="Proteomes" id="UP000307362">
    <property type="component" value="Unassembled WGS sequence"/>
</dbReference>
<dbReference type="AlphaFoldDB" id="A0A5S3YPX1"/>
<evidence type="ECO:0000313" key="3">
    <source>
        <dbReference type="Proteomes" id="UP000307362"/>
    </source>
</evidence>
<feature type="domain" description="Heme NO-binding" evidence="1">
    <location>
        <begin position="5"/>
        <end position="159"/>
    </location>
</feature>
<name>A0A5S3YPX1_9GAMM</name>
<proteinExistence type="predicted"/>
<comment type="caution">
    <text evidence="2">The sequence shown here is derived from an EMBL/GenBank/DDBJ whole genome shotgun (WGS) entry which is preliminary data.</text>
</comment>
<organism evidence="2 3">
    <name type="scientific">Pseudoalteromonas phenolica</name>
    <dbReference type="NCBI Taxonomy" id="161398"/>
    <lineage>
        <taxon>Bacteria</taxon>
        <taxon>Pseudomonadati</taxon>
        <taxon>Pseudomonadota</taxon>
        <taxon>Gammaproteobacteria</taxon>
        <taxon>Alteromonadales</taxon>
        <taxon>Pseudoalteromonadaceae</taxon>
        <taxon>Pseudoalteromonas</taxon>
    </lineage>
</organism>
<dbReference type="InterPro" id="IPR024096">
    <property type="entry name" value="NO_sig/Golgi_transp_ligand-bd"/>
</dbReference>
<dbReference type="RefSeq" id="WP_138568581.1">
    <property type="nucleotide sequence ID" value="NZ_PNCM01000036.1"/>
</dbReference>
<dbReference type="OrthoDB" id="7266652at2"/>
<reference evidence="2 3" key="1">
    <citation type="submission" date="2017-12" db="EMBL/GenBank/DDBJ databases">
        <authorList>
            <person name="Paulsen S."/>
            <person name="Gram L.K."/>
        </authorList>
    </citation>
    <scope>NUCLEOTIDE SEQUENCE [LARGE SCALE GENOMIC DNA]</scope>
    <source>
        <strain evidence="2 3">S1189</strain>
    </source>
</reference>
<dbReference type="GO" id="GO:0020037">
    <property type="term" value="F:heme binding"/>
    <property type="evidence" value="ECO:0007669"/>
    <property type="project" value="InterPro"/>
</dbReference>
<evidence type="ECO:0000259" key="1">
    <source>
        <dbReference type="Pfam" id="PF07700"/>
    </source>
</evidence>
<dbReference type="Gene3D" id="3.90.1520.10">
    <property type="entry name" value="H-NOX domain"/>
    <property type="match status" value="1"/>
</dbReference>